<accession>Q028I9</accession>
<proteinExistence type="inferred from homology"/>
<dbReference type="EMBL" id="CP000473">
    <property type="protein sequence ID" value="ABJ82563.1"/>
    <property type="molecule type" value="Genomic_DNA"/>
</dbReference>
<protein>
    <submittedName>
        <fullName evidence="4">YCII-related protein</fullName>
    </submittedName>
</protein>
<dbReference type="InterPro" id="IPR005545">
    <property type="entry name" value="YCII"/>
</dbReference>
<dbReference type="HOGENOM" id="CLU_2095263_0_0_0"/>
<feature type="chain" id="PRO_5004163220" evidence="2">
    <location>
        <begin position="17"/>
        <end position="116"/>
    </location>
</feature>
<keyword evidence="2" id="KW-0732">Signal</keyword>
<organism evidence="4">
    <name type="scientific">Solibacter usitatus (strain Ellin6076)</name>
    <dbReference type="NCBI Taxonomy" id="234267"/>
    <lineage>
        <taxon>Bacteria</taxon>
        <taxon>Pseudomonadati</taxon>
        <taxon>Acidobacteriota</taxon>
        <taxon>Terriglobia</taxon>
        <taxon>Bryobacterales</taxon>
        <taxon>Solibacteraceae</taxon>
        <taxon>Candidatus Solibacter</taxon>
    </lineage>
</organism>
<feature type="domain" description="YCII-related" evidence="3">
    <location>
        <begin position="37"/>
        <end position="102"/>
    </location>
</feature>
<reference evidence="4" key="1">
    <citation type="submission" date="2006-10" db="EMBL/GenBank/DDBJ databases">
        <title>Complete sequence of Solibacter usitatus Ellin6076.</title>
        <authorList>
            <consortium name="US DOE Joint Genome Institute"/>
            <person name="Copeland A."/>
            <person name="Lucas S."/>
            <person name="Lapidus A."/>
            <person name="Barry K."/>
            <person name="Detter J.C."/>
            <person name="Glavina del Rio T."/>
            <person name="Hammon N."/>
            <person name="Israni S."/>
            <person name="Dalin E."/>
            <person name="Tice H."/>
            <person name="Pitluck S."/>
            <person name="Thompson L.S."/>
            <person name="Brettin T."/>
            <person name="Bruce D."/>
            <person name="Han C."/>
            <person name="Tapia R."/>
            <person name="Gilna P."/>
            <person name="Schmutz J."/>
            <person name="Larimer F."/>
            <person name="Land M."/>
            <person name="Hauser L."/>
            <person name="Kyrpides N."/>
            <person name="Mikhailova N."/>
            <person name="Janssen P.H."/>
            <person name="Kuske C.R."/>
            <person name="Richardson P."/>
        </authorList>
    </citation>
    <scope>NUCLEOTIDE SEQUENCE</scope>
    <source>
        <strain evidence="4">Ellin6076</strain>
    </source>
</reference>
<dbReference type="KEGG" id="sus:Acid_1572"/>
<gene>
    <name evidence="4" type="ordered locus">Acid_1572</name>
</gene>
<name>Q028I9_SOLUE</name>
<dbReference type="STRING" id="234267.Acid_1572"/>
<evidence type="ECO:0000313" key="4">
    <source>
        <dbReference type="EMBL" id="ABJ82563.1"/>
    </source>
</evidence>
<dbReference type="Gene3D" id="3.30.70.1060">
    <property type="entry name" value="Dimeric alpha+beta barrel"/>
    <property type="match status" value="1"/>
</dbReference>
<dbReference type="InterPro" id="IPR011008">
    <property type="entry name" value="Dimeric_a/b-barrel"/>
</dbReference>
<dbReference type="InParanoid" id="Q028I9"/>
<evidence type="ECO:0000259" key="3">
    <source>
        <dbReference type="Pfam" id="PF03795"/>
    </source>
</evidence>
<sequence precursor="true">MRAAILLLFAAIAAPAANFFVAYEVTSGIDLTHMTPQQVGVMKEHGANLMKLRESGVLLTAGRMLQDPKHLHAMAIIVAENEAAAKDIAAADPAVRAGIMRFTVEPMDLVFPPVCK</sequence>
<evidence type="ECO:0000256" key="1">
    <source>
        <dbReference type="ARBA" id="ARBA00007689"/>
    </source>
</evidence>
<dbReference type="Pfam" id="PF03795">
    <property type="entry name" value="YCII"/>
    <property type="match status" value="1"/>
</dbReference>
<dbReference type="SUPFAM" id="SSF54909">
    <property type="entry name" value="Dimeric alpha+beta barrel"/>
    <property type="match status" value="1"/>
</dbReference>
<feature type="signal peptide" evidence="2">
    <location>
        <begin position="1"/>
        <end position="16"/>
    </location>
</feature>
<evidence type="ECO:0000256" key="2">
    <source>
        <dbReference type="SAM" id="SignalP"/>
    </source>
</evidence>
<dbReference type="AlphaFoldDB" id="Q028I9"/>
<comment type="similarity">
    <text evidence="1">Belongs to the YciI family.</text>
</comment>